<evidence type="ECO:0000256" key="2">
    <source>
        <dbReference type="ARBA" id="ARBA00022723"/>
    </source>
</evidence>
<dbReference type="Pfam" id="PF01435">
    <property type="entry name" value="Peptidase_M48"/>
    <property type="match status" value="1"/>
</dbReference>
<evidence type="ECO:0000259" key="7">
    <source>
        <dbReference type="Pfam" id="PF01435"/>
    </source>
</evidence>
<proteinExistence type="inferred from homology"/>
<dbReference type="InterPro" id="IPR001915">
    <property type="entry name" value="Peptidase_M48"/>
</dbReference>
<protein>
    <submittedName>
        <fullName evidence="8">Peptidase family M48</fullName>
    </submittedName>
</protein>
<reference evidence="8 9" key="1">
    <citation type="journal article" date="2012" name="Stand. Genomic Sci.">
        <title>Genome sequence of the orange-pigmented seawater bacterium Owenweeksia hongkongensis type strain (UST20020801(T)).</title>
        <authorList>
            <person name="Riedel T."/>
            <person name="Held B."/>
            <person name="Nolan M."/>
            <person name="Lucas S."/>
            <person name="Lapidus A."/>
            <person name="Tice H."/>
            <person name="Del Rio T.G."/>
            <person name="Cheng J.F."/>
            <person name="Han C."/>
            <person name="Tapia R."/>
            <person name="Goodwin L.A."/>
            <person name="Pitluck S."/>
            <person name="Liolios K."/>
            <person name="Mavromatis K."/>
            <person name="Pagani I."/>
            <person name="Ivanova N."/>
            <person name="Mikhailova N."/>
            <person name="Pati A."/>
            <person name="Chen A."/>
            <person name="Palaniappan K."/>
            <person name="Rohde M."/>
            <person name="Tindall B.J."/>
            <person name="Detter J.C."/>
            <person name="Goker M."/>
            <person name="Woyke T."/>
            <person name="Bristow J."/>
            <person name="Eisen J.A."/>
            <person name="Markowitz V."/>
            <person name="Hugenholtz P."/>
            <person name="Klenk H.P."/>
            <person name="Kyrpides N.C."/>
        </authorList>
    </citation>
    <scope>NUCLEOTIDE SEQUENCE</scope>
    <source>
        <strain evidence="9">DSM 17368 / JCM 12287 / NRRL B-23963</strain>
    </source>
</reference>
<dbReference type="KEGG" id="oho:Oweho_2327"/>
<dbReference type="AlphaFoldDB" id="G8R679"/>
<sequence>MAIAMSIGIAGCDKNDNTVLLFSVNDDIALGKQVRDEIASDPTYKLLPRTGNEAAYSYLDAMVNEILNSGEVAYRDEFEWDVTIVEDDAVLNAFATPGGYIYVYTGLIKYLQEADALAGVLGHEVAHSDLRHTSRNLQKQYGVSVLLSILLGENSSQLEQIAGQLAGNLAGLQFSRAYETESDERSVEYLAQTEYACDGAKIFFQELENSGQGGTTPEFLSTHPNPVNRIENIEEKADELGCDTSLSMDSGYVAFQNALP</sequence>
<keyword evidence="1 6" id="KW-0645">Protease</keyword>
<evidence type="ECO:0000313" key="8">
    <source>
        <dbReference type="EMBL" id="AEV33299.1"/>
    </source>
</evidence>
<gene>
    <name evidence="8" type="ordered locus">Oweho_2327</name>
</gene>
<dbReference type="GO" id="GO:0016020">
    <property type="term" value="C:membrane"/>
    <property type="evidence" value="ECO:0007669"/>
    <property type="project" value="TreeGrafter"/>
</dbReference>
<dbReference type="eggNOG" id="COG4783">
    <property type="taxonomic scope" value="Bacteria"/>
</dbReference>
<dbReference type="InterPro" id="IPR051156">
    <property type="entry name" value="Mito/Outer_Membr_Metalloprot"/>
</dbReference>
<name>G8R679_OWEHD</name>
<dbReference type="STRING" id="926562.Oweho_2327"/>
<evidence type="ECO:0000256" key="5">
    <source>
        <dbReference type="ARBA" id="ARBA00023049"/>
    </source>
</evidence>
<evidence type="ECO:0000313" key="9">
    <source>
        <dbReference type="Proteomes" id="UP000005631"/>
    </source>
</evidence>
<dbReference type="PANTHER" id="PTHR22726">
    <property type="entry name" value="METALLOENDOPEPTIDASE OMA1"/>
    <property type="match status" value="1"/>
</dbReference>
<dbReference type="HOGENOM" id="CLU_029002_5_2_10"/>
<evidence type="ECO:0000256" key="6">
    <source>
        <dbReference type="RuleBase" id="RU003983"/>
    </source>
</evidence>
<keyword evidence="9" id="KW-1185">Reference proteome</keyword>
<evidence type="ECO:0000256" key="3">
    <source>
        <dbReference type="ARBA" id="ARBA00022801"/>
    </source>
</evidence>
<dbReference type="Proteomes" id="UP000005631">
    <property type="component" value="Chromosome"/>
</dbReference>
<dbReference type="GO" id="GO:0046872">
    <property type="term" value="F:metal ion binding"/>
    <property type="evidence" value="ECO:0007669"/>
    <property type="project" value="UniProtKB-KW"/>
</dbReference>
<dbReference type="Gene3D" id="3.30.2010.10">
    <property type="entry name" value="Metalloproteases ('zincins'), catalytic domain"/>
    <property type="match status" value="1"/>
</dbReference>
<keyword evidence="3 6" id="KW-0378">Hydrolase</keyword>
<keyword evidence="2" id="KW-0479">Metal-binding</keyword>
<keyword evidence="5 6" id="KW-0482">Metalloprotease</keyword>
<comment type="cofactor">
    <cofactor evidence="6">
        <name>Zn(2+)</name>
        <dbReference type="ChEBI" id="CHEBI:29105"/>
    </cofactor>
    <text evidence="6">Binds 1 zinc ion per subunit.</text>
</comment>
<comment type="similarity">
    <text evidence="6">Belongs to the peptidase M48 family.</text>
</comment>
<accession>G8R679</accession>
<dbReference type="GO" id="GO:0004222">
    <property type="term" value="F:metalloendopeptidase activity"/>
    <property type="evidence" value="ECO:0007669"/>
    <property type="project" value="InterPro"/>
</dbReference>
<dbReference type="GO" id="GO:0051603">
    <property type="term" value="P:proteolysis involved in protein catabolic process"/>
    <property type="evidence" value="ECO:0007669"/>
    <property type="project" value="TreeGrafter"/>
</dbReference>
<evidence type="ECO:0000256" key="4">
    <source>
        <dbReference type="ARBA" id="ARBA00022833"/>
    </source>
</evidence>
<evidence type="ECO:0000256" key="1">
    <source>
        <dbReference type="ARBA" id="ARBA00022670"/>
    </source>
</evidence>
<feature type="domain" description="Peptidase M48" evidence="7">
    <location>
        <begin position="58"/>
        <end position="235"/>
    </location>
</feature>
<dbReference type="PANTHER" id="PTHR22726:SF1">
    <property type="entry name" value="METALLOENDOPEPTIDASE OMA1, MITOCHONDRIAL"/>
    <property type="match status" value="1"/>
</dbReference>
<dbReference type="EMBL" id="CP003156">
    <property type="protein sequence ID" value="AEV33299.1"/>
    <property type="molecule type" value="Genomic_DNA"/>
</dbReference>
<organism evidence="8 9">
    <name type="scientific">Owenweeksia hongkongensis (strain DSM 17368 / CIP 108786 / JCM 12287 / NRRL B-23963 / UST20020801)</name>
    <dbReference type="NCBI Taxonomy" id="926562"/>
    <lineage>
        <taxon>Bacteria</taxon>
        <taxon>Pseudomonadati</taxon>
        <taxon>Bacteroidota</taxon>
        <taxon>Flavobacteriia</taxon>
        <taxon>Flavobacteriales</taxon>
        <taxon>Owenweeksiaceae</taxon>
        <taxon>Owenweeksia</taxon>
    </lineage>
</organism>
<keyword evidence="4 6" id="KW-0862">Zinc</keyword>